<evidence type="ECO:0000313" key="1">
    <source>
        <dbReference type="EMBL" id="ERN11657.1"/>
    </source>
</evidence>
<dbReference type="Gramene" id="ERN11657">
    <property type="protein sequence ID" value="ERN11657"/>
    <property type="gene ID" value="AMTR_s00022p00215370"/>
</dbReference>
<gene>
    <name evidence="1" type="ORF">AMTR_s00022p00215370</name>
</gene>
<dbReference type="HOGENOM" id="CLU_1847792_0_0_1"/>
<keyword evidence="2" id="KW-1185">Reference proteome</keyword>
<organism evidence="1 2">
    <name type="scientific">Amborella trichopoda</name>
    <dbReference type="NCBI Taxonomy" id="13333"/>
    <lineage>
        <taxon>Eukaryota</taxon>
        <taxon>Viridiplantae</taxon>
        <taxon>Streptophyta</taxon>
        <taxon>Embryophyta</taxon>
        <taxon>Tracheophyta</taxon>
        <taxon>Spermatophyta</taxon>
        <taxon>Magnoliopsida</taxon>
        <taxon>Amborellales</taxon>
        <taxon>Amborellaceae</taxon>
        <taxon>Amborella</taxon>
    </lineage>
</organism>
<reference evidence="2" key="1">
    <citation type="journal article" date="2013" name="Science">
        <title>The Amborella genome and the evolution of flowering plants.</title>
        <authorList>
            <consortium name="Amborella Genome Project"/>
        </authorList>
    </citation>
    <scope>NUCLEOTIDE SEQUENCE [LARGE SCALE GENOMIC DNA]</scope>
</reference>
<accession>W1PNT4</accession>
<protein>
    <submittedName>
        <fullName evidence="1">Uncharacterized protein</fullName>
    </submittedName>
</protein>
<proteinExistence type="predicted"/>
<evidence type="ECO:0000313" key="2">
    <source>
        <dbReference type="Proteomes" id="UP000017836"/>
    </source>
</evidence>
<sequence length="139" mass="15769">MGKHESHLAHGHHKTRFTQVSSFGGCQTPQETLDPQDGWPLQGPSKPSFALVFRPHWVLTSTEALAFLKRLELFDSCCVTHSKLLGIHSMSSNVPPNRLLAPTLNICLTIDWHLLATFRSHLVTYGRRLMHRLILSPRR</sequence>
<name>W1PNT4_AMBTC</name>
<dbReference type="AlphaFoldDB" id="W1PNT4"/>
<dbReference type="EMBL" id="KI392687">
    <property type="protein sequence ID" value="ERN11657.1"/>
    <property type="molecule type" value="Genomic_DNA"/>
</dbReference>
<dbReference type="Proteomes" id="UP000017836">
    <property type="component" value="Unassembled WGS sequence"/>
</dbReference>